<reference evidence="1" key="1">
    <citation type="submission" date="2009-03" db="EMBL/GenBank/DDBJ databases">
        <authorList>
            <person name="Warren W."/>
            <person name="Ye L."/>
            <person name="Minx P."/>
            <person name="Worley K."/>
            <person name="Gibbs R."/>
            <person name="Wilson R.K."/>
        </authorList>
    </citation>
    <scope>NUCLEOTIDE SEQUENCE [LARGE SCALE GENOMIC DNA]</scope>
</reference>
<accession>A0A5F4W649</accession>
<dbReference type="Bgee" id="ENSCJAG00000056099">
    <property type="expression patterns" value="Expressed in cerebellum and 1 other cell type or tissue"/>
</dbReference>
<dbReference type="PANTHER" id="PTHR46254">
    <property type="entry name" value="PROTEIN GVQW1-RELATED"/>
    <property type="match status" value="1"/>
</dbReference>
<dbReference type="AlphaFoldDB" id="A0A5F4W649"/>
<dbReference type="PANTHER" id="PTHR46254:SF6">
    <property type="entry name" value="HIGH MOBILITY GROUP AT-HOOK 2"/>
    <property type="match status" value="1"/>
</dbReference>
<protein>
    <submittedName>
        <fullName evidence="1">Uncharacterized protein</fullName>
    </submittedName>
</protein>
<organism evidence="1 2">
    <name type="scientific">Callithrix jacchus</name>
    <name type="common">White-tufted-ear marmoset</name>
    <name type="synonym">Simia Jacchus</name>
    <dbReference type="NCBI Taxonomy" id="9483"/>
    <lineage>
        <taxon>Eukaryota</taxon>
        <taxon>Metazoa</taxon>
        <taxon>Chordata</taxon>
        <taxon>Craniata</taxon>
        <taxon>Vertebrata</taxon>
        <taxon>Euteleostomi</taxon>
        <taxon>Mammalia</taxon>
        <taxon>Eutheria</taxon>
        <taxon>Euarchontoglires</taxon>
        <taxon>Primates</taxon>
        <taxon>Haplorrhini</taxon>
        <taxon>Platyrrhini</taxon>
        <taxon>Cebidae</taxon>
        <taxon>Callitrichinae</taxon>
        <taxon>Callithrix</taxon>
        <taxon>Callithrix</taxon>
    </lineage>
</organism>
<dbReference type="InParanoid" id="A0A5F4W649"/>
<name>A0A5F4W649_CALJA</name>
<evidence type="ECO:0000313" key="2">
    <source>
        <dbReference type="Proteomes" id="UP000008225"/>
    </source>
</evidence>
<keyword evidence="2" id="KW-1185">Reference proteome</keyword>
<dbReference type="GeneTree" id="ENSGT00940000167556"/>
<dbReference type="PRINTS" id="PR02045">
    <property type="entry name" value="F138DOMAIN"/>
</dbReference>
<reference evidence="1" key="3">
    <citation type="submission" date="2025-09" db="UniProtKB">
        <authorList>
            <consortium name="Ensembl"/>
        </authorList>
    </citation>
    <scope>IDENTIFICATION</scope>
</reference>
<proteinExistence type="predicted"/>
<dbReference type="Ensembl" id="ENSCJAT00000102322.2">
    <property type="protein sequence ID" value="ENSCJAP00000073291.2"/>
    <property type="gene ID" value="ENSCJAG00000056099.2"/>
</dbReference>
<evidence type="ECO:0000313" key="1">
    <source>
        <dbReference type="Ensembl" id="ENSCJAP00000073291.2"/>
    </source>
</evidence>
<reference evidence="1" key="2">
    <citation type="submission" date="2025-08" db="UniProtKB">
        <authorList>
            <consortium name="Ensembl"/>
        </authorList>
    </citation>
    <scope>IDENTIFICATION</scope>
</reference>
<sequence length="118" mass="13225">MQPPSPRFKQFSCLSLPSSWDHRHLPLCPANFCIFIKKIFLRQSFALVAQAGVQWYDLGLLKPLPPRLKCFSCLSLPVAGITGVCHHAWLIFVFFVEIGFCHVSQAILELLGSSDPPT</sequence>
<dbReference type="Proteomes" id="UP000008225">
    <property type="component" value="Chromosome 9"/>
</dbReference>